<evidence type="ECO:0000313" key="1">
    <source>
        <dbReference type="EMBL" id="MBC5663724.1"/>
    </source>
</evidence>
<protein>
    <recommendedName>
        <fullName evidence="3">DUF5105 domain-containing protein</fullName>
    </recommendedName>
</protein>
<dbReference type="PROSITE" id="PS51257">
    <property type="entry name" value="PROKAR_LIPOPROTEIN"/>
    <property type="match status" value="1"/>
</dbReference>
<accession>A0ABR7ESR4</accession>
<gene>
    <name evidence="1" type="ORF">H8S07_00275</name>
</gene>
<dbReference type="RefSeq" id="WP_021860503.1">
    <property type="nucleotide sequence ID" value="NZ_JACOOY010000001.1"/>
</dbReference>
<sequence>MSRKMVLKKYGSIFIVCILLVGLLSGCGMREKDAKAYVTATLDASYKGKFKEYKKQTDATEKEVKNLYQENIDTMMQSSGLDSIGASEKMTEKFRLLFQDILKAANYKVQSAEKTDNGFTVKVKVKPLKCFSGLQDELTKKLEAKMKTLKKIPSDDKLNELMLQEMYDLMADKLKNPEYGKAEVRKVQIEKDDDGVYSIREKDLTSLDAAMFPM</sequence>
<name>A0ABR7ESR4_9FIRM</name>
<organism evidence="1 2">
    <name type="scientific">Dorea hominis</name>
    <dbReference type="NCBI Taxonomy" id="2763040"/>
    <lineage>
        <taxon>Bacteria</taxon>
        <taxon>Bacillati</taxon>
        <taxon>Bacillota</taxon>
        <taxon>Clostridia</taxon>
        <taxon>Lachnospirales</taxon>
        <taxon>Lachnospiraceae</taxon>
        <taxon>Dorea</taxon>
    </lineage>
</organism>
<evidence type="ECO:0008006" key="3">
    <source>
        <dbReference type="Google" id="ProtNLM"/>
    </source>
</evidence>
<reference evidence="1 2" key="1">
    <citation type="submission" date="2020-08" db="EMBL/GenBank/DDBJ databases">
        <title>Genome public.</title>
        <authorList>
            <person name="Liu C."/>
            <person name="Sun Q."/>
        </authorList>
    </citation>
    <scope>NUCLEOTIDE SEQUENCE [LARGE SCALE GENOMIC DNA]</scope>
    <source>
        <strain evidence="1 2">NSJ-36</strain>
    </source>
</reference>
<keyword evidence="2" id="KW-1185">Reference proteome</keyword>
<evidence type="ECO:0000313" key="2">
    <source>
        <dbReference type="Proteomes" id="UP000647235"/>
    </source>
</evidence>
<proteinExistence type="predicted"/>
<dbReference type="Proteomes" id="UP000647235">
    <property type="component" value="Unassembled WGS sequence"/>
</dbReference>
<dbReference type="EMBL" id="JACOOY010000001">
    <property type="protein sequence ID" value="MBC5663724.1"/>
    <property type="molecule type" value="Genomic_DNA"/>
</dbReference>
<comment type="caution">
    <text evidence="1">The sequence shown here is derived from an EMBL/GenBank/DDBJ whole genome shotgun (WGS) entry which is preliminary data.</text>
</comment>